<keyword evidence="1" id="KW-0614">Plasmid</keyword>
<protein>
    <submittedName>
        <fullName evidence="1">Uncharacterized protein</fullName>
    </submittedName>
</protein>
<evidence type="ECO:0000313" key="1">
    <source>
        <dbReference type="EMBL" id="AWK90167.1"/>
    </source>
</evidence>
<dbReference type="RefSeq" id="WP_109334205.1">
    <property type="nucleotide sequence ID" value="NZ_CP029359.1"/>
</dbReference>
<dbReference type="KEGG" id="azz:DEW08_29580"/>
<dbReference type="OrthoDB" id="7307939at2"/>
<keyword evidence="2" id="KW-1185">Reference proteome</keyword>
<evidence type="ECO:0000313" key="2">
    <source>
        <dbReference type="Proteomes" id="UP000245629"/>
    </source>
</evidence>
<reference evidence="2" key="1">
    <citation type="submission" date="2018-05" db="EMBL/GenBank/DDBJ databases">
        <title>Azospirillum thermophila sp. nov., a novel isolated from hot spring.</title>
        <authorList>
            <person name="Zhao Z."/>
        </authorList>
    </citation>
    <scope>NUCLEOTIDE SEQUENCE [LARGE SCALE GENOMIC DNA]</scope>
    <source>
        <strain evidence="2">CFH 70021</strain>
        <plasmid evidence="2">unnamed4</plasmid>
    </source>
</reference>
<gene>
    <name evidence="1" type="ORF">DEW08_29580</name>
</gene>
<organism evidence="1 2">
    <name type="scientific">Azospirillum thermophilum</name>
    <dbReference type="NCBI Taxonomy" id="2202148"/>
    <lineage>
        <taxon>Bacteria</taxon>
        <taxon>Pseudomonadati</taxon>
        <taxon>Pseudomonadota</taxon>
        <taxon>Alphaproteobacteria</taxon>
        <taxon>Rhodospirillales</taxon>
        <taxon>Azospirillaceae</taxon>
        <taxon>Azospirillum</taxon>
    </lineage>
</organism>
<dbReference type="EMBL" id="CP029359">
    <property type="protein sequence ID" value="AWK90167.1"/>
    <property type="molecule type" value="Genomic_DNA"/>
</dbReference>
<dbReference type="AlphaFoldDB" id="A0A2S2D132"/>
<proteinExistence type="predicted"/>
<geneLocation type="plasmid" evidence="1 2">
    <name>unnamed4</name>
</geneLocation>
<name>A0A2S2D132_9PROT</name>
<dbReference type="Proteomes" id="UP000245629">
    <property type="component" value="Plasmid unnamed4"/>
</dbReference>
<sequence length="90" mass="9367">MQTTKHPYEFLVRWDRGGNLAGAHAQFRYVTRSDDGAIVGDFIGPAEPVGVAGADGFPLADLLSEVQASALAALEAARAERDAALARAAG</sequence>
<accession>A0A2S2D132</accession>